<comment type="caution">
    <text evidence="1">The sequence shown here is derived from an EMBL/GenBank/DDBJ whole genome shotgun (WGS) entry which is preliminary data.</text>
</comment>
<proteinExistence type="predicted"/>
<protein>
    <submittedName>
        <fullName evidence="1">Uncharacterized protein</fullName>
    </submittedName>
</protein>
<evidence type="ECO:0000313" key="2">
    <source>
        <dbReference type="Proteomes" id="UP000762676"/>
    </source>
</evidence>
<organism evidence="1 2">
    <name type="scientific">Elysia marginata</name>
    <dbReference type="NCBI Taxonomy" id="1093978"/>
    <lineage>
        <taxon>Eukaryota</taxon>
        <taxon>Metazoa</taxon>
        <taxon>Spiralia</taxon>
        <taxon>Lophotrochozoa</taxon>
        <taxon>Mollusca</taxon>
        <taxon>Gastropoda</taxon>
        <taxon>Heterobranchia</taxon>
        <taxon>Euthyneura</taxon>
        <taxon>Panpulmonata</taxon>
        <taxon>Sacoglossa</taxon>
        <taxon>Placobranchoidea</taxon>
        <taxon>Plakobranchidae</taxon>
        <taxon>Elysia</taxon>
    </lineage>
</organism>
<dbReference type="Proteomes" id="UP000762676">
    <property type="component" value="Unassembled WGS sequence"/>
</dbReference>
<dbReference type="AlphaFoldDB" id="A0AAV4EQW1"/>
<reference evidence="1 2" key="1">
    <citation type="journal article" date="2021" name="Elife">
        <title>Chloroplast acquisition without the gene transfer in kleptoplastic sea slugs, Plakobranchus ocellatus.</title>
        <authorList>
            <person name="Maeda T."/>
            <person name="Takahashi S."/>
            <person name="Yoshida T."/>
            <person name="Shimamura S."/>
            <person name="Takaki Y."/>
            <person name="Nagai Y."/>
            <person name="Toyoda A."/>
            <person name="Suzuki Y."/>
            <person name="Arimoto A."/>
            <person name="Ishii H."/>
            <person name="Satoh N."/>
            <person name="Nishiyama T."/>
            <person name="Hasebe M."/>
            <person name="Maruyama T."/>
            <person name="Minagawa J."/>
            <person name="Obokata J."/>
            <person name="Shigenobu S."/>
        </authorList>
    </citation>
    <scope>NUCLEOTIDE SEQUENCE [LARGE SCALE GENOMIC DNA]</scope>
</reference>
<evidence type="ECO:0000313" key="1">
    <source>
        <dbReference type="EMBL" id="GFR63358.1"/>
    </source>
</evidence>
<accession>A0AAV4EQW1</accession>
<gene>
    <name evidence="1" type="ORF">ElyMa_001893400</name>
</gene>
<dbReference type="EMBL" id="BMAT01003841">
    <property type="protein sequence ID" value="GFR63358.1"/>
    <property type="molecule type" value="Genomic_DNA"/>
</dbReference>
<name>A0AAV4EQW1_9GAST</name>
<sequence length="103" mass="11745">MGKYARFNRENTSTLVPLPCDHHDPPIIVTEQKTRRALTKLNINLADDGITLNPGCSRHAAISGINLHLYFQLVSRYINHTAVVFQTVNNRTWAEETFPRNTE</sequence>
<keyword evidence="2" id="KW-1185">Reference proteome</keyword>